<name>A0A224YBZ5_9ACAR</name>
<feature type="chain" id="PRO_5012013707" evidence="2">
    <location>
        <begin position="20"/>
        <end position="202"/>
    </location>
</feature>
<sequence length="202" mass="22436">MLACITLVFLVFRLFLSEALTFSNVKVVPVDGVPVLGDDCIYKGKRFSSSVEIPDSCERWACYAETAVVVVTECGDLPRGCFFSSRRRHLPFCCNTTCDMKSYTCLTPDNRLMGNGEVFSSRHPCVKYHCKNGVLVTQTLYAASNASWGLRNSWKTLRLAGLSAPLSWRLDWPPRSPSSDLLGLSSHEGTAKNRMMPNVRGP</sequence>
<keyword evidence="2" id="KW-0732">Signal</keyword>
<dbReference type="EMBL" id="GFPF01000186">
    <property type="protein sequence ID" value="MAA11332.1"/>
    <property type="molecule type" value="Transcribed_RNA"/>
</dbReference>
<reference evidence="3" key="1">
    <citation type="journal article" date="2017" name="Parasit. Vectors">
        <title>Sialotranscriptomics of Rhipicephalus zambeziensis reveals intricate expression profiles of secretory proteins and suggests tight temporal transcriptional regulation during blood-feeding.</title>
        <authorList>
            <person name="de Castro M.H."/>
            <person name="de Klerk D."/>
            <person name="Pienaar R."/>
            <person name="Rees D.J.G."/>
            <person name="Mans B.J."/>
        </authorList>
    </citation>
    <scope>NUCLEOTIDE SEQUENCE</scope>
    <source>
        <tissue evidence="3">Salivary glands</tissue>
    </source>
</reference>
<feature type="region of interest" description="Disordered" evidence="1">
    <location>
        <begin position="181"/>
        <end position="202"/>
    </location>
</feature>
<feature type="signal peptide" evidence="2">
    <location>
        <begin position="1"/>
        <end position="19"/>
    </location>
</feature>
<accession>A0A224YBZ5</accession>
<evidence type="ECO:0000256" key="2">
    <source>
        <dbReference type="SAM" id="SignalP"/>
    </source>
</evidence>
<protein>
    <submittedName>
        <fullName evidence="3">8.9 kDa family member</fullName>
    </submittedName>
</protein>
<evidence type="ECO:0000313" key="3">
    <source>
        <dbReference type="EMBL" id="MAA11332.1"/>
    </source>
</evidence>
<dbReference type="AlphaFoldDB" id="A0A224YBZ5"/>
<organism evidence="3">
    <name type="scientific">Rhipicephalus zambeziensis</name>
    <dbReference type="NCBI Taxonomy" id="60191"/>
    <lineage>
        <taxon>Eukaryota</taxon>
        <taxon>Metazoa</taxon>
        <taxon>Ecdysozoa</taxon>
        <taxon>Arthropoda</taxon>
        <taxon>Chelicerata</taxon>
        <taxon>Arachnida</taxon>
        <taxon>Acari</taxon>
        <taxon>Parasitiformes</taxon>
        <taxon>Ixodida</taxon>
        <taxon>Ixodoidea</taxon>
        <taxon>Ixodidae</taxon>
        <taxon>Rhipicephalinae</taxon>
        <taxon>Rhipicephalus</taxon>
        <taxon>Rhipicephalus</taxon>
    </lineage>
</organism>
<proteinExistence type="predicted"/>
<evidence type="ECO:0000256" key="1">
    <source>
        <dbReference type="SAM" id="MobiDB-lite"/>
    </source>
</evidence>